<keyword evidence="3" id="KW-1185">Reference proteome</keyword>
<organism evidence="2 3">
    <name type="scientific">Trifolium subterraneum</name>
    <name type="common">Subterranean clover</name>
    <dbReference type="NCBI Taxonomy" id="3900"/>
    <lineage>
        <taxon>Eukaryota</taxon>
        <taxon>Viridiplantae</taxon>
        <taxon>Streptophyta</taxon>
        <taxon>Embryophyta</taxon>
        <taxon>Tracheophyta</taxon>
        <taxon>Spermatophyta</taxon>
        <taxon>Magnoliopsida</taxon>
        <taxon>eudicotyledons</taxon>
        <taxon>Gunneridae</taxon>
        <taxon>Pentapetalae</taxon>
        <taxon>rosids</taxon>
        <taxon>fabids</taxon>
        <taxon>Fabales</taxon>
        <taxon>Fabaceae</taxon>
        <taxon>Papilionoideae</taxon>
        <taxon>50 kb inversion clade</taxon>
        <taxon>NPAAA clade</taxon>
        <taxon>Hologalegina</taxon>
        <taxon>IRL clade</taxon>
        <taxon>Trifolieae</taxon>
        <taxon>Trifolium</taxon>
    </lineage>
</organism>
<gene>
    <name evidence="2" type="ORF">TSUD_372100</name>
</gene>
<evidence type="ECO:0000313" key="3">
    <source>
        <dbReference type="Proteomes" id="UP000242715"/>
    </source>
</evidence>
<dbReference type="AlphaFoldDB" id="A0A2Z6LRN8"/>
<evidence type="ECO:0000256" key="1">
    <source>
        <dbReference type="SAM" id="MobiDB-lite"/>
    </source>
</evidence>
<name>A0A2Z6LRN8_TRISU</name>
<evidence type="ECO:0000313" key="2">
    <source>
        <dbReference type="EMBL" id="GAU21316.1"/>
    </source>
</evidence>
<sequence>MQSVIANYWTQTQNSELAYLVNMQCSIKITKRKQQGKRKGSSDERIRGRREKMVERAPNVQVRCLRKCHAAMEL</sequence>
<accession>A0A2Z6LRN8</accession>
<dbReference type="EMBL" id="DF973227">
    <property type="protein sequence ID" value="GAU21316.1"/>
    <property type="molecule type" value="Genomic_DNA"/>
</dbReference>
<proteinExistence type="predicted"/>
<feature type="region of interest" description="Disordered" evidence="1">
    <location>
        <begin position="31"/>
        <end position="52"/>
    </location>
</feature>
<feature type="compositionally biased region" description="Basic and acidic residues" evidence="1">
    <location>
        <begin position="40"/>
        <end position="52"/>
    </location>
</feature>
<protein>
    <submittedName>
        <fullName evidence="2">Uncharacterized protein</fullName>
    </submittedName>
</protein>
<dbReference type="Proteomes" id="UP000242715">
    <property type="component" value="Unassembled WGS sequence"/>
</dbReference>
<reference evidence="3" key="1">
    <citation type="journal article" date="2017" name="Front. Plant Sci.">
        <title>Climate Clever Clovers: New Paradigm to Reduce the Environmental Footprint of Ruminants by Breeding Low Methanogenic Forages Utilizing Haplotype Variation.</title>
        <authorList>
            <person name="Kaur P."/>
            <person name="Appels R."/>
            <person name="Bayer P.E."/>
            <person name="Keeble-Gagnere G."/>
            <person name="Wang J."/>
            <person name="Hirakawa H."/>
            <person name="Shirasawa K."/>
            <person name="Vercoe P."/>
            <person name="Stefanova K."/>
            <person name="Durmic Z."/>
            <person name="Nichols P."/>
            <person name="Revell C."/>
            <person name="Isobe S.N."/>
            <person name="Edwards D."/>
            <person name="Erskine W."/>
        </authorList>
    </citation>
    <scope>NUCLEOTIDE SEQUENCE [LARGE SCALE GENOMIC DNA]</scope>
    <source>
        <strain evidence="3">cv. Daliak</strain>
    </source>
</reference>